<evidence type="ECO:0000313" key="1">
    <source>
        <dbReference type="EMBL" id="GGZ99717.1"/>
    </source>
</evidence>
<reference evidence="1" key="1">
    <citation type="journal article" date="2014" name="Int. J. Syst. Evol. Microbiol.">
        <title>Complete genome sequence of Corynebacterium casei LMG S-19264T (=DSM 44701T), isolated from a smear-ripened cheese.</title>
        <authorList>
            <consortium name="US DOE Joint Genome Institute (JGI-PGF)"/>
            <person name="Walter F."/>
            <person name="Albersmeier A."/>
            <person name="Kalinowski J."/>
            <person name="Ruckert C."/>
        </authorList>
    </citation>
    <scope>NUCLEOTIDE SEQUENCE</scope>
    <source>
        <strain evidence="1">KCTC 12711</strain>
    </source>
</reference>
<dbReference type="EMBL" id="BMXA01000001">
    <property type="protein sequence ID" value="GGZ99717.1"/>
    <property type="molecule type" value="Genomic_DNA"/>
</dbReference>
<protein>
    <submittedName>
        <fullName evidence="1">Uncharacterized protein</fullName>
    </submittedName>
</protein>
<keyword evidence="2" id="KW-1185">Reference proteome</keyword>
<proteinExistence type="predicted"/>
<name>A0A918RK82_9GAMM</name>
<reference evidence="1" key="2">
    <citation type="submission" date="2020-09" db="EMBL/GenBank/DDBJ databases">
        <authorList>
            <person name="Sun Q."/>
            <person name="Kim S."/>
        </authorList>
    </citation>
    <scope>NUCLEOTIDE SEQUENCE</scope>
    <source>
        <strain evidence="1">KCTC 12711</strain>
    </source>
</reference>
<evidence type="ECO:0000313" key="2">
    <source>
        <dbReference type="Proteomes" id="UP000614811"/>
    </source>
</evidence>
<sequence>MHIDRPMARLFFEIKRNSPFEKREDMKIAAPDVGERLVALYRESDNQALKKMIRTFMEHAGEDWVAQLSGTKKSKLLFYRVAQSR</sequence>
<organism evidence="1 2">
    <name type="scientific">Arenicella chitinivorans</name>
    <dbReference type="NCBI Taxonomy" id="1329800"/>
    <lineage>
        <taxon>Bacteria</taxon>
        <taxon>Pseudomonadati</taxon>
        <taxon>Pseudomonadota</taxon>
        <taxon>Gammaproteobacteria</taxon>
        <taxon>Arenicellales</taxon>
        <taxon>Arenicellaceae</taxon>
        <taxon>Arenicella</taxon>
    </lineage>
</organism>
<dbReference type="Proteomes" id="UP000614811">
    <property type="component" value="Unassembled WGS sequence"/>
</dbReference>
<gene>
    <name evidence="1" type="ORF">GCM10008090_05460</name>
</gene>
<dbReference type="RefSeq" id="WP_189398461.1">
    <property type="nucleotide sequence ID" value="NZ_BMXA01000001.1"/>
</dbReference>
<dbReference type="AlphaFoldDB" id="A0A918RK82"/>
<comment type="caution">
    <text evidence="1">The sequence shown here is derived from an EMBL/GenBank/DDBJ whole genome shotgun (WGS) entry which is preliminary data.</text>
</comment>
<accession>A0A918RK82</accession>